<keyword evidence="3" id="KW-1185">Reference proteome</keyword>
<evidence type="ECO:0000313" key="3">
    <source>
        <dbReference type="Proteomes" id="UP001232148"/>
    </source>
</evidence>
<feature type="chain" id="PRO_5041987538" evidence="1">
    <location>
        <begin position="30"/>
        <end position="59"/>
    </location>
</feature>
<gene>
    <name evidence="2" type="ORF">LX32DRAFT_635095</name>
</gene>
<sequence length="59" mass="6467">MTADGRHPCPTFFSIFLPFLLFLVSVAKALFISHCVYCIPSFPLPTMTTSSSIGPSQGW</sequence>
<feature type="signal peptide" evidence="1">
    <location>
        <begin position="1"/>
        <end position="29"/>
    </location>
</feature>
<keyword evidence="1" id="KW-0732">Signal</keyword>
<organism evidence="2 3">
    <name type="scientific">Colletotrichum zoysiae</name>
    <dbReference type="NCBI Taxonomy" id="1216348"/>
    <lineage>
        <taxon>Eukaryota</taxon>
        <taxon>Fungi</taxon>
        <taxon>Dikarya</taxon>
        <taxon>Ascomycota</taxon>
        <taxon>Pezizomycotina</taxon>
        <taxon>Sordariomycetes</taxon>
        <taxon>Hypocreomycetidae</taxon>
        <taxon>Glomerellales</taxon>
        <taxon>Glomerellaceae</taxon>
        <taxon>Colletotrichum</taxon>
        <taxon>Colletotrichum graminicola species complex</taxon>
    </lineage>
</organism>
<evidence type="ECO:0000313" key="2">
    <source>
        <dbReference type="EMBL" id="KAK2033653.1"/>
    </source>
</evidence>
<proteinExistence type="predicted"/>
<dbReference type="Proteomes" id="UP001232148">
    <property type="component" value="Unassembled WGS sequence"/>
</dbReference>
<dbReference type="AlphaFoldDB" id="A0AAD9HRB3"/>
<comment type="caution">
    <text evidence="2">The sequence shown here is derived from an EMBL/GenBank/DDBJ whole genome shotgun (WGS) entry which is preliminary data.</text>
</comment>
<accession>A0AAD9HRB3</accession>
<reference evidence="2" key="1">
    <citation type="submission" date="2021-06" db="EMBL/GenBank/DDBJ databases">
        <title>Comparative genomics, transcriptomics and evolutionary studies reveal genomic signatures of adaptation to plant cell wall in hemibiotrophic fungi.</title>
        <authorList>
            <consortium name="DOE Joint Genome Institute"/>
            <person name="Baroncelli R."/>
            <person name="Diaz J.F."/>
            <person name="Benocci T."/>
            <person name="Peng M."/>
            <person name="Battaglia E."/>
            <person name="Haridas S."/>
            <person name="Andreopoulos W."/>
            <person name="Labutti K."/>
            <person name="Pangilinan J."/>
            <person name="Floch G.L."/>
            <person name="Makela M.R."/>
            <person name="Henrissat B."/>
            <person name="Grigoriev I.V."/>
            <person name="Crouch J.A."/>
            <person name="De Vries R.P."/>
            <person name="Sukno S.A."/>
            <person name="Thon M.R."/>
        </authorList>
    </citation>
    <scope>NUCLEOTIDE SEQUENCE</scope>
    <source>
        <strain evidence="2">MAFF235873</strain>
    </source>
</reference>
<name>A0AAD9HRB3_9PEZI</name>
<dbReference type="EMBL" id="MU842820">
    <property type="protein sequence ID" value="KAK2033653.1"/>
    <property type="molecule type" value="Genomic_DNA"/>
</dbReference>
<evidence type="ECO:0000256" key="1">
    <source>
        <dbReference type="SAM" id="SignalP"/>
    </source>
</evidence>
<protein>
    <submittedName>
        <fullName evidence="2">Uncharacterized protein</fullName>
    </submittedName>
</protein>